<dbReference type="AlphaFoldDB" id="A0A2W2B5E0"/>
<dbReference type="Gene3D" id="3.40.190.10">
    <property type="entry name" value="Periplasmic binding protein-like II"/>
    <property type="match status" value="1"/>
</dbReference>
<dbReference type="SUPFAM" id="SSF53850">
    <property type="entry name" value="Periplasmic binding protein-like II"/>
    <property type="match status" value="1"/>
</dbReference>
<protein>
    <submittedName>
        <fullName evidence="2">Sugar ABC transporter substrate-binding protein</fullName>
    </submittedName>
</protein>
<evidence type="ECO:0000313" key="2">
    <source>
        <dbReference type="EMBL" id="PZF82565.1"/>
    </source>
</evidence>
<keyword evidence="3" id="KW-1185">Reference proteome</keyword>
<sequence length="570" mass="61316">MQAVQARQVEHVAEVAVAHRDNGPRTRKGGRPRDAGASVVAGRAHGAIRPHAATQRQLLERNEKKMKFTLALLARWLNDDSVTPWWLPSGLRRPRFVATRHAAPCSRSWRSEHMRSRQRPLVAAAAALAVVTAPAACSNDDEGSASAGAVTITVMGQPAATNTAALELFQQQVEEFEAANPGIDIVGSDVPWDAKTFAARLAGGNAPTVIRVPLTEPPSLIERGQVADIAAEASELESFDELNPRVMEFLVRDDAVYGIPEKSYAFGLVYNRALFEQAGLDPDDPPATWDEVRAYAKQISDATGKTGFGEISTNNSGGWHLTGYTYTNGGTMIEQGGDGAWSASFDAEPARQVLEWWKQLRWEDDSLGDNVLGKQEDLLAEFTAGNVGMWISAPPDLYPNYVAAGGDPAVYGAAAMPQGGADATLAGATVLMVDAKASAEERAAAVKWIEFRALRPNYDPEVATEYAQASAEDGLPVGVPVLPIFSEERYATIQEAIAQYVNVPVENFASYVESLDRFTYVPEPTVASQEIYAALDPLVQSVLTDPDADIDALLADAEARVNTILEQAQG</sequence>
<evidence type="ECO:0000256" key="1">
    <source>
        <dbReference type="SAM" id="MobiDB-lite"/>
    </source>
</evidence>
<dbReference type="Proteomes" id="UP000248764">
    <property type="component" value="Unassembled WGS sequence"/>
</dbReference>
<comment type="caution">
    <text evidence="2">The sequence shown here is derived from an EMBL/GenBank/DDBJ whole genome shotgun (WGS) entry which is preliminary data.</text>
</comment>
<reference evidence="2 3" key="1">
    <citation type="submission" date="2018-01" db="EMBL/GenBank/DDBJ databases">
        <title>Draft genome sequence of Jiangella sp. GTF31.</title>
        <authorList>
            <person name="Sahin N."/>
            <person name="Ay H."/>
            <person name="Saygin H."/>
        </authorList>
    </citation>
    <scope>NUCLEOTIDE SEQUENCE [LARGE SCALE GENOMIC DNA]</scope>
    <source>
        <strain evidence="2 3">GTF31</strain>
    </source>
</reference>
<dbReference type="Pfam" id="PF01547">
    <property type="entry name" value="SBP_bac_1"/>
    <property type="match status" value="1"/>
</dbReference>
<dbReference type="InterPro" id="IPR050490">
    <property type="entry name" value="Bact_solute-bd_prot1"/>
</dbReference>
<name>A0A2W2B5E0_9ACTN</name>
<organism evidence="2 3">
    <name type="scientific">Jiangella anatolica</name>
    <dbReference type="NCBI Taxonomy" id="2670374"/>
    <lineage>
        <taxon>Bacteria</taxon>
        <taxon>Bacillati</taxon>
        <taxon>Actinomycetota</taxon>
        <taxon>Actinomycetes</taxon>
        <taxon>Jiangellales</taxon>
        <taxon>Jiangellaceae</taxon>
        <taxon>Jiangella</taxon>
    </lineage>
</organism>
<dbReference type="PANTHER" id="PTHR43649:SF16">
    <property type="entry name" value="SUGAR-BINDING LIPOPROTEIN"/>
    <property type="match status" value="1"/>
</dbReference>
<evidence type="ECO:0000313" key="3">
    <source>
        <dbReference type="Proteomes" id="UP000248764"/>
    </source>
</evidence>
<dbReference type="PANTHER" id="PTHR43649">
    <property type="entry name" value="ARABINOSE-BINDING PROTEIN-RELATED"/>
    <property type="match status" value="1"/>
</dbReference>
<feature type="region of interest" description="Disordered" evidence="1">
    <location>
        <begin position="16"/>
        <end position="45"/>
    </location>
</feature>
<proteinExistence type="predicted"/>
<dbReference type="InterPro" id="IPR006059">
    <property type="entry name" value="SBP"/>
</dbReference>
<dbReference type="EMBL" id="POTW01000036">
    <property type="protein sequence ID" value="PZF82565.1"/>
    <property type="molecule type" value="Genomic_DNA"/>
</dbReference>
<accession>A0A2W2B5E0</accession>
<gene>
    <name evidence="2" type="ORF">C1I92_16150</name>
</gene>